<protein>
    <recommendedName>
        <fullName evidence="7">Sugar phosphate transporter domain-containing protein</fullName>
    </recommendedName>
</protein>
<dbReference type="InterPro" id="IPR004853">
    <property type="entry name" value="Sugar_P_trans_dom"/>
</dbReference>
<evidence type="ECO:0000256" key="6">
    <source>
        <dbReference type="SAM" id="Phobius"/>
    </source>
</evidence>
<dbReference type="EMBL" id="VDCV01000018">
    <property type="protein sequence ID" value="KAB5513782.1"/>
    <property type="molecule type" value="Genomic_DNA"/>
</dbReference>
<organism evidence="8 9">
    <name type="scientific">Salix brachista</name>
    <dbReference type="NCBI Taxonomy" id="2182728"/>
    <lineage>
        <taxon>Eukaryota</taxon>
        <taxon>Viridiplantae</taxon>
        <taxon>Streptophyta</taxon>
        <taxon>Embryophyta</taxon>
        <taxon>Tracheophyta</taxon>
        <taxon>Spermatophyta</taxon>
        <taxon>Magnoliopsida</taxon>
        <taxon>eudicotyledons</taxon>
        <taxon>Gunneridae</taxon>
        <taxon>Pentapetalae</taxon>
        <taxon>rosids</taxon>
        <taxon>fabids</taxon>
        <taxon>Malpighiales</taxon>
        <taxon>Salicaceae</taxon>
        <taxon>Saliceae</taxon>
        <taxon>Salix</taxon>
    </lineage>
</organism>
<name>A0A5N5J501_9ROSI</name>
<feature type="compositionally biased region" description="Basic and acidic residues" evidence="5">
    <location>
        <begin position="107"/>
        <end position="118"/>
    </location>
</feature>
<feature type="transmembrane region" description="Helical" evidence="6">
    <location>
        <begin position="455"/>
        <end position="475"/>
    </location>
</feature>
<feature type="transmembrane region" description="Helical" evidence="6">
    <location>
        <begin position="402"/>
        <end position="420"/>
    </location>
</feature>
<feature type="transmembrane region" description="Helical" evidence="6">
    <location>
        <begin position="341"/>
        <end position="359"/>
    </location>
</feature>
<feature type="transmembrane region" description="Helical" evidence="6">
    <location>
        <begin position="432"/>
        <end position="449"/>
    </location>
</feature>
<evidence type="ECO:0000259" key="7">
    <source>
        <dbReference type="Pfam" id="PF03151"/>
    </source>
</evidence>
<feature type="transmembrane region" description="Helical" evidence="6">
    <location>
        <begin position="526"/>
        <end position="547"/>
    </location>
</feature>
<evidence type="ECO:0000256" key="5">
    <source>
        <dbReference type="SAM" id="MobiDB-lite"/>
    </source>
</evidence>
<gene>
    <name evidence="8" type="ORF">DKX38_027688</name>
</gene>
<dbReference type="InterPro" id="IPR050186">
    <property type="entry name" value="TPT_transporter"/>
</dbReference>
<feature type="transmembrane region" description="Helical" evidence="6">
    <location>
        <begin position="582"/>
        <end position="601"/>
    </location>
</feature>
<keyword evidence="2 6" id="KW-0812">Transmembrane</keyword>
<evidence type="ECO:0000256" key="3">
    <source>
        <dbReference type="ARBA" id="ARBA00022989"/>
    </source>
</evidence>
<dbReference type="Proteomes" id="UP000326939">
    <property type="component" value="Chromosome 18"/>
</dbReference>
<comment type="caution">
    <text evidence="8">The sequence shown here is derived from an EMBL/GenBank/DDBJ whole genome shotgun (WGS) entry which is preliminary data.</text>
</comment>
<proteinExistence type="predicted"/>
<comment type="subcellular location">
    <subcellularLocation>
        <location evidence="1">Membrane</location>
        <topology evidence="1">Multi-pass membrane protein</topology>
    </subcellularLocation>
</comment>
<feature type="domain" description="Sugar phosphate transporter" evidence="7">
    <location>
        <begin position="324"/>
        <end position="600"/>
    </location>
</feature>
<dbReference type="GO" id="GO:0016020">
    <property type="term" value="C:membrane"/>
    <property type="evidence" value="ECO:0007669"/>
    <property type="project" value="UniProtKB-SubCell"/>
</dbReference>
<feature type="transmembrane region" description="Helical" evidence="6">
    <location>
        <begin position="554"/>
        <end position="576"/>
    </location>
</feature>
<keyword evidence="3 6" id="KW-1133">Transmembrane helix</keyword>
<sequence length="623" mass="67408">MLSGCAQKHYNYLILCRVSVRPSCLRSIEPSKEQESIVKLELDSCTGKPSQQLSPMESVDGTSSEFLAPETKNPECGHEDVVVNFESSTEVSKGVSSCENESPAKAGMKDAEDSEVNHNSELSSSAMEEDPRDLPVTLNSGTIHEDLEDMNGIDSSSSSLIPVGGSDFEKDFSNSLDSKAAVIKHFLDHTDTVMYESDSAAAKDIKVNGSIHSFSIEEISTKPNNLKRQPPFHDSECEDTNGAKRAETDDGAGLSYTVNLENDKVIRVEERVAPATKQNHASSDGDFSRGFCQLLIQLTAMENRSEAEASPYKSLVAAVSYGIASMAMVFINKAILMQYGHSMTLLTLQQLATALLIHFGRQMGYTRAREVDMQTAKRLLPVSLFYNANVAFALASLKGVNIPMYIAIKRLTPLAVLIAGFSSGKGKPTTQVTLSVLLIAGGVIIAALGDFSFDLWGYGMALTSVFFQTMYLVLVERSGAEDGLSSIEIMFYNSFLSLPFLIFLIITTGEFPNSLALLFAKSNSLSFLVILVISLVMGIVLNFTMFLCTIVNSALTTTIVGVLKGVGSTTLGFVVLGGVEVHALNVTGLVVNTAGGVWYSYAKYQQKMSKPPKQVSDVEAHHK</sequence>
<keyword evidence="9" id="KW-1185">Reference proteome</keyword>
<evidence type="ECO:0000256" key="4">
    <source>
        <dbReference type="ARBA" id="ARBA00023136"/>
    </source>
</evidence>
<keyword evidence="4 6" id="KW-0472">Membrane</keyword>
<evidence type="ECO:0000313" key="8">
    <source>
        <dbReference type="EMBL" id="KAB5513782.1"/>
    </source>
</evidence>
<dbReference type="Pfam" id="PF03151">
    <property type="entry name" value="TPT"/>
    <property type="match status" value="1"/>
</dbReference>
<evidence type="ECO:0000313" key="9">
    <source>
        <dbReference type="Proteomes" id="UP000326939"/>
    </source>
</evidence>
<dbReference type="AlphaFoldDB" id="A0A5N5J501"/>
<accession>A0A5N5J501</accession>
<reference evidence="9" key="1">
    <citation type="journal article" date="2019" name="Gigascience">
        <title>De novo genome assembly of the endangered Acer yangbiense, a plant species with extremely small populations endemic to Yunnan Province, China.</title>
        <authorList>
            <person name="Yang J."/>
            <person name="Wariss H.M."/>
            <person name="Tao L."/>
            <person name="Zhang R."/>
            <person name="Yun Q."/>
            <person name="Hollingsworth P."/>
            <person name="Dao Z."/>
            <person name="Luo G."/>
            <person name="Guo H."/>
            <person name="Ma Y."/>
            <person name="Sun W."/>
        </authorList>
    </citation>
    <scope>NUCLEOTIDE SEQUENCE [LARGE SCALE GENOMIC DNA]</scope>
    <source>
        <strain evidence="9">cv. br00</strain>
    </source>
</reference>
<feature type="region of interest" description="Disordered" evidence="5">
    <location>
        <begin position="223"/>
        <end position="248"/>
    </location>
</feature>
<feature type="compositionally biased region" description="Basic and acidic residues" evidence="5">
    <location>
        <begin position="231"/>
        <end position="248"/>
    </location>
</feature>
<feature type="region of interest" description="Disordered" evidence="5">
    <location>
        <begin position="92"/>
        <end position="134"/>
    </location>
</feature>
<feature type="transmembrane region" description="Helical" evidence="6">
    <location>
        <begin position="379"/>
        <end position="396"/>
    </location>
</feature>
<evidence type="ECO:0000256" key="2">
    <source>
        <dbReference type="ARBA" id="ARBA00022692"/>
    </source>
</evidence>
<feature type="transmembrane region" description="Helical" evidence="6">
    <location>
        <begin position="487"/>
        <end position="506"/>
    </location>
</feature>
<dbReference type="PANTHER" id="PTHR11132">
    <property type="entry name" value="SOLUTE CARRIER FAMILY 35"/>
    <property type="match status" value="1"/>
</dbReference>
<evidence type="ECO:0000256" key="1">
    <source>
        <dbReference type="ARBA" id="ARBA00004141"/>
    </source>
</evidence>